<feature type="transmembrane region" description="Helical" evidence="8">
    <location>
        <begin position="65"/>
        <end position="84"/>
    </location>
</feature>
<feature type="transmembrane region" description="Helical" evidence="8">
    <location>
        <begin position="338"/>
        <end position="362"/>
    </location>
</feature>
<evidence type="ECO:0000256" key="3">
    <source>
        <dbReference type="ARBA" id="ARBA00022475"/>
    </source>
</evidence>
<keyword evidence="5" id="KW-0571">Peptide transport</keyword>
<feature type="transmembrane region" description="Helical" evidence="8">
    <location>
        <begin position="274"/>
        <end position="294"/>
    </location>
</feature>
<organism evidence="9 10">
    <name type="scientific">Roseateles albus</name>
    <dbReference type="NCBI Taxonomy" id="2987525"/>
    <lineage>
        <taxon>Bacteria</taxon>
        <taxon>Pseudomonadati</taxon>
        <taxon>Pseudomonadota</taxon>
        <taxon>Betaproteobacteria</taxon>
        <taxon>Burkholderiales</taxon>
        <taxon>Sphaerotilaceae</taxon>
        <taxon>Roseateles</taxon>
    </lineage>
</organism>
<dbReference type="NCBIfam" id="TIGR00924">
    <property type="entry name" value="yjdL_sub1_fam"/>
    <property type="match status" value="1"/>
</dbReference>
<evidence type="ECO:0000256" key="4">
    <source>
        <dbReference type="ARBA" id="ARBA00022692"/>
    </source>
</evidence>
<dbReference type="PANTHER" id="PTHR23517:SF15">
    <property type="entry name" value="PROTON-DEPENDENT OLIGOPEPTIDE FAMILY TRANSPORT PROTEIN"/>
    <property type="match status" value="1"/>
</dbReference>
<feature type="transmembrane region" description="Helical" evidence="8">
    <location>
        <begin position="12"/>
        <end position="30"/>
    </location>
</feature>
<dbReference type="EMBL" id="JAQQXT010000019">
    <property type="protein sequence ID" value="MDC8774264.1"/>
    <property type="molecule type" value="Genomic_DNA"/>
</dbReference>
<keyword evidence="7 8" id="KW-0472">Membrane</keyword>
<feature type="transmembrane region" description="Helical" evidence="8">
    <location>
        <begin position="104"/>
        <end position="124"/>
    </location>
</feature>
<evidence type="ECO:0000256" key="8">
    <source>
        <dbReference type="SAM" id="Phobius"/>
    </source>
</evidence>
<keyword evidence="2" id="KW-0813">Transport</keyword>
<feature type="transmembrane region" description="Helical" evidence="8">
    <location>
        <begin position="306"/>
        <end position="326"/>
    </location>
</feature>
<feature type="transmembrane region" description="Helical" evidence="8">
    <location>
        <begin position="201"/>
        <end position="218"/>
    </location>
</feature>
<evidence type="ECO:0000256" key="6">
    <source>
        <dbReference type="ARBA" id="ARBA00022989"/>
    </source>
</evidence>
<accession>A0ABT5KJZ5</accession>
<evidence type="ECO:0000256" key="2">
    <source>
        <dbReference type="ARBA" id="ARBA00022448"/>
    </source>
</evidence>
<dbReference type="PANTHER" id="PTHR23517">
    <property type="entry name" value="RESISTANCE PROTEIN MDTM, PUTATIVE-RELATED-RELATED"/>
    <property type="match status" value="1"/>
</dbReference>
<dbReference type="Gene3D" id="1.20.1250.20">
    <property type="entry name" value="MFS general substrate transporter like domains"/>
    <property type="match status" value="1"/>
</dbReference>
<comment type="subcellular location">
    <subcellularLocation>
        <location evidence="1">Cell membrane</location>
        <topology evidence="1">Multi-pass membrane protein</topology>
    </subcellularLocation>
</comment>
<feature type="transmembrane region" description="Helical" evidence="8">
    <location>
        <begin position="230"/>
        <end position="249"/>
    </location>
</feature>
<keyword evidence="6 8" id="KW-1133">Transmembrane helix</keyword>
<dbReference type="Proteomes" id="UP001221189">
    <property type="component" value="Unassembled WGS sequence"/>
</dbReference>
<dbReference type="InterPro" id="IPR050171">
    <property type="entry name" value="MFS_Transporters"/>
</dbReference>
<dbReference type="InterPro" id="IPR036259">
    <property type="entry name" value="MFS_trans_sf"/>
</dbReference>
<evidence type="ECO:0000313" key="10">
    <source>
        <dbReference type="Proteomes" id="UP001221189"/>
    </source>
</evidence>
<dbReference type="SUPFAM" id="SSF103473">
    <property type="entry name" value="MFS general substrate transporter"/>
    <property type="match status" value="1"/>
</dbReference>
<evidence type="ECO:0000256" key="5">
    <source>
        <dbReference type="ARBA" id="ARBA00022856"/>
    </source>
</evidence>
<keyword evidence="5" id="KW-0653">Protein transport</keyword>
<keyword evidence="10" id="KW-1185">Reference proteome</keyword>
<dbReference type="RefSeq" id="WP_273602290.1">
    <property type="nucleotide sequence ID" value="NZ_JAQQXT010000019.1"/>
</dbReference>
<name>A0ABT5KJZ5_9BURK</name>
<dbReference type="InterPro" id="IPR000109">
    <property type="entry name" value="POT_fam"/>
</dbReference>
<feature type="transmembrane region" description="Helical" evidence="8">
    <location>
        <begin position="374"/>
        <end position="392"/>
    </location>
</feature>
<evidence type="ECO:0000256" key="1">
    <source>
        <dbReference type="ARBA" id="ARBA00004651"/>
    </source>
</evidence>
<keyword evidence="4 8" id="KW-0812">Transmembrane</keyword>
<feature type="transmembrane region" description="Helical" evidence="8">
    <location>
        <begin position="172"/>
        <end position="189"/>
    </location>
</feature>
<proteinExistence type="predicted"/>
<dbReference type="InterPro" id="IPR005279">
    <property type="entry name" value="Dipep/tripep_permease"/>
</dbReference>
<evidence type="ECO:0000256" key="7">
    <source>
        <dbReference type="ARBA" id="ARBA00023136"/>
    </source>
</evidence>
<dbReference type="Pfam" id="PF00854">
    <property type="entry name" value="PTR2"/>
    <property type="match status" value="1"/>
</dbReference>
<feature type="transmembrane region" description="Helical" evidence="8">
    <location>
        <begin position="42"/>
        <end position="59"/>
    </location>
</feature>
<comment type="caution">
    <text evidence="9">The sequence shown here is derived from an EMBL/GenBank/DDBJ whole genome shotgun (WGS) entry which is preliminary data.</text>
</comment>
<protein>
    <submittedName>
        <fullName evidence="9">Oligopeptide:H+ symporter</fullName>
    </submittedName>
</protein>
<keyword evidence="3" id="KW-1003">Cell membrane</keyword>
<sequence length="448" mass="48528">MNKHLRFPPEQAALMMGVFGAFNYGLHLFGGYLGGRFLSNRNLFVGGMVLQVLGCAAIAGGTSALLYWGLALFLVGSGLNVTCLNMMLTQRFAPEDSRREGAFLWNYAGMNIGFFIGFTMAGHYQLSESYSSLFIFATVGGVLAIVLSALFWKTLADLDTPLMHVSAAQFRLRFVAGVAILLGLVPVLWMLLQNPKDTDTLLKGICALVAAALVFITIKHPDEPERRRMWAYLILTLGSLMFWSLYQMAPSGLQLFAVGNVRLELWGYVIAPQWVQNINTLVIVIGGPLLAAWFSRLRERGWPIDIPQQFAASLVLMGLGFLALPLGISLADAQGQVAFSWLFTSYVLQSVGELLISPVGYAMIGRLAPRQYQGVMMGSWMLVTGLASLFAADFSGMVAQPADSTALISNPAYSALFTQLGAGSVVVGLVLVGLIPALRRLIGEPAKP</sequence>
<feature type="transmembrane region" description="Helical" evidence="8">
    <location>
        <begin position="130"/>
        <end position="152"/>
    </location>
</feature>
<reference evidence="9 10" key="1">
    <citation type="submission" date="2022-10" db="EMBL/GenBank/DDBJ databases">
        <title>Paucibacter sp. hw1 Genome sequencing.</title>
        <authorList>
            <person name="Park S."/>
        </authorList>
    </citation>
    <scope>NUCLEOTIDE SEQUENCE [LARGE SCALE GENOMIC DNA]</scope>
    <source>
        <strain evidence="10">hw1</strain>
    </source>
</reference>
<gene>
    <name evidence="9" type="ORF">PRZ03_22095</name>
</gene>
<evidence type="ECO:0000313" key="9">
    <source>
        <dbReference type="EMBL" id="MDC8774264.1"/>
    </source>
</evidence>
<feature type="transmembrane region" description="Helical" evidence="8">
    <location>
        <begin position="412"/>
        <end position="438"/>
    </location>
</feature>